<dbReference type="SUPFAM" id="SSF53474">
    <property type="entry name" value="alpha/beta-Hydrolases"/>
    <property type="match status" value="1"/>
</dbReference>
<dbReference type="EMBL" id="JABAHY010000009">
    <property type="protein sequence ID" value="NLS10415.1"/>
    <property type="molecule type" value="Genomic_DNA"/>
</dbReference>
<accession>A0A7X8TKD6</accession>
<evidence type="ECO:0000313" key="7">
    <source>
        <dbReference type="EMBL" id="NLS10415.1"/>
    </source>
</evidence>
<sequence>MNAELMSKNPSSSSWGPRAVAGAAALALLLSGCASEGGSDEDPTDEGATAEADAEGTEEDSSPDEEAADVEDEVDDEAFADHQPPEHFPAEPLEGLDAFYDQEIQWEECEGSRHCGSVEVPLDYDQPDGETIEITFVSDSLDEDLPFMLINPGGPGSSGYDMVAEQLNFLFSSELRDAYNIVGFDPRGVDRSAPVECMTDEEYDIWNQMTGDETWDEPLEAELTEDLSTESAIMDLCIERSGEILEHADTISAARDMDILRSALDQEQLHYFGMSYGTKLGLAYGELFPERVGRFTLDAVMDVTLPRTGISEDQINGFERQLHEFAEWCAEETEECPIPGDASDVFSGISDLLTEIENEPYLEASDGRHITVTTVVTGITTTMYLDGGQQILLQGLTEWIEDGDPELFQTVADLQHGREEDGSYDFITTWPFQTIMCLDYPLEEESGAGHLGVQETNLLEPYMIGSTDFCAQLPAEPQGEPWEPSADLPEMLLLGGTQDAATPVEWAEHIHELLPNSSLLVLDGEGHISYRPGEDCVIEHVDDYMINGELFEGRQDC</sequence>
<feature type="domain" description="Peptidase S33 tripeptidyl aminopeptidase-like C-terminal" evidence="6">
    <location>
        <begin position="461"/>
        <end position="551"/>
    </location>
</feature>
<keyword evidence="3 7" id="KW-0378">Hydrolase</keyword>
<dbReference type="PANTHER" id="PTHR43248">
    <property type="entry name" value="2-SUCCINYL-6-HYDROXY-2,4-CYCLOHEXADIENE-1-CARBOXYLATE SYNTHASE"/>
    <property type="match status" value="1"/>
</dbReference>
<evidence type="ECO:0000313" key="8">
    <source>
        <dbReference type="Proteomes" id="UP000523139"/>
    </source>
</evidence>
<dbReference type="PANTHER" id="PTHR43248:SF29">
    <property type="entry name" value="TRIPEPTIDYL AMINOPEPTIDASE"/>
    <property type="match status" value="1"/>
</dbReference>
<feature type="compositionally biased region" description="Acidic residues" evidence="4">
    <location>
        <begin position="52"/>
        <end position="73"/>
    </location>
</feature>
<evidence type="ECO:0000259" key="5">
    <source>
        <dbReference type="Pfam" id="PF00561"/>
    </source>
</evidence>
<dbReference type="AlphaFoldDB" id="A0A7X8TKD6"/>
<dbReference type="Pfam" id="PF08386">
    <property type="entry name" value="Abhydrolase_4"/>
    <property type="match status" value="1"/>
</dbReference>
<dbReference type="Proteomes" id="UP000523139">
    <property type="component" value="Unassembled WGS sequence"/>
</dbReference>
<name>A0A7X8TKD6_9MICC</name>
<reference evidence="7 8" key="1">
    <citation type="submission" date="2020-04" db="EMBL/GenBank/DDBJ databases">
        <title>Nesterenkonia sp. nov., isolated from marine sediment.</title>
        <authorList>
            <person name="Zhang G."/>
        </authorList>
    </citation>
    <scope>NUCLEOTIDE SEQUENCE [LARGE SCALE GENOMIC DNA]</scope>
    <source>
        <strain evidence="7 8">MY13</strain>
    </source>
</reference>
<keyword evidence="8" id="KW-1185">Reference proteome</keyword>
<dbReference type="GO" id="GO:0016787">
    <property type="term" value="F:hydrolase activity"/>
    <property type="evidence" value="ECO:0007669"/>
    <property type="project" value="UniProtKB-KW"/>
</dbReference>
<feature type="region of interest" description="Disordered" evidence="4">
    <location>
        <begin position="33"/>
        <end position="73"/>
    </location>
</feature>
<feature type="domain" description="AB hydrolase-1" evidence="5">
    <location>
        <begin position="147"/>
        <end position="327"/>
    </location>
</feature>
<evidence type="ECO:0000256" key="1">
    <source>
        <dbReference type="ARBA" id="ARBA00010088"/>
    </source>
</evidence>
<evidence type="ECO:0000259" key="6">
    <source>
        <dbReference type="Pfam" id="PF08386"/>
    </source>
</evidence>
<proteinExistence type="inferred from homology"/>
<dbReference type="InterPro" id="IPR013595">
    <property type="entry name" value="Pept_S33_TAP-like_C"/>
</dbReference>
<dbReference type="InterPro" id="IPR051601">
    <property type="entry name" value="Serine_prot/Carboxylest_S33"/>
</dbReference>
<comment type="similarity">
    <text evidence="1">Belongs to the peptidase S33 family.</text>
</comment>
<dbReference type="Pfam" id="PF00561">
    <property type="entry name" value="Abhydrolase_1"/>
    <property type="match status" value="1"/>
</dbReference>
<dbReference type="InterPro" id="IPR000073">
    <property type="entry name" value="AB_hydrolase_1"/>
</dbReference>
<organism evidence="7 8">
    <name type="scientific">Nesterenkonia sedimenti</name>
    <dbReference type="NCBI Taxonomy" id="1463632"/>
    <lineage>
        <taxon>Bacteria</taxon>
        <taxon>Bacillati</taxon>
        <taxon>Actinomycetota</taxon>
        <taxon>Actinomycetes</taxon>
        <taxon>Micrococcales</taxon>
        <taxon>Micrococcaceae</taxon>
        <taxon>Nesterenkonia</taxon>
    </lineage>
</organism>
<protein>
    <submittedName>
        <fullName evidence="7">Alpha/beta fold hydrolase</fullName>
    </submittedName>
</protein>
<keyword evidence="2" id="KW-0732">Signal</keyword>
<evidence type="ECO:0000256" key="3">
    <source>
        <dbReference type="ARBA" id="ARBA00022801"/>
    </source>
</evidence>
<dbReference type="RefSeq" id="WP_168887893.1">
    <property type="nucleotide sequence ID" value="NZ_JABAHY010000009.1"/>
</dbReference>
<dbReference type="Gene3D" id="3.40.50.1820">
    <property type="entry name" value="alpha/beta hydrolase"/>
    <property type="match status" value="1"/>
</dbReference>
<evidence type="ECO:0000256" key="2">
    <source>
        <dbReference type="ARBA" id="ARBA00022729"/>
    </source>
</evidence>
<gene>
    <name evidence="7" type="ORF">HGQ17_10510</name>
</gene>
<comment type="caution">
    <text evidence="7">The sequence shown here is derived from an EMBL/GenBank/DDBJ whole genome shotgun (WGS) entry which is preliminary data.</text>
</comment>
<evidence type="ECO:0000256" key="4">
    <source>
        <dbReference type="SAM" id="MobiDB-lite"/>
    </source>
</evidence>
<dbReference type="InterPro" id="IPR029058">
    <property type="entry name" value="AB_hydrolase_fold"/>
</dbReference>